<keyword evidence="4 8" id="KW-0028">Amino-acid biosynthesis</keyword>
<evidence type="ECO:0000256" key="6">
    <source>
        <dbReference type="ARBA" id="ARBA00023141"/>
    </source>
</evidence>
<sequence length="426" mass="44945">MPQQATWRAPVAEGELDATVRVPGSKSITNRAYVLAAISRGTTLVREPLDSRDARLMLAALDRLGASWQHSPEGVRVGLLTQGDREEVSVELGNAGTVARFTPPLATLGSRTVRFDGDPAIRRRPLAPLLRALTELGADLDDGGTGAPPFTVRGHGGLRGGAVELDSSASSQFLSALLLSGPAFDTGVTVRLVGRPPSEPHIAMTLDMLRRFGARPQRDGDEFHVPHTELSLNEYTVEPDLSSAAPFAAAALVAGGSVRIAGWPAETTQPGDWLRSLLRELGAEVTLDADGLTVTGTATVRGATLDLHEVGELTPVVAAVLCFADGSSVISGVAHLRGHETDRLAALATELSALGGDVTETEDGLRINPAPLRGGTFHTYDDHRLVMAGALLGLRVPGVLVENPNTVGKTYPRFVEDWQRLLSTAT</sequence>
<dbReference type="PANTHER" id="PTHR21090:SF5">
    <property type="entry name" value="PENTAFUNCTIONAL AROM POLYPEPTIDE"/>
    <property type="match status" value="1"/>
</dbReference>
<feature type="binding site" evidence="8">
    <location>
        <position position="171"/>
    </location>
    <ligand>
        <name>3-phosphoshikimate</name>
        <dbReference type="ChEBI" id="CHEBI:145989"/>
    </ligand>
</feature>
<dbReference type="HAMAP" id="MF_00210">
    <property type="entry name" value="EPSP_synth"/>
    <property type="match status" value="1"/>
</dbReference>
<feature type="binding site" evidence="8">
    <location>
        <position position="124"/>
    </location>
    <ligand>
        <name>phosphoenolpyruvate</name>
        <dbReference type="ChEBI" id="CHEBI:58702"/>
    </ligand>
</feature>
<feature type="binding site" evidence="8">
    <location>
        <position position="172"/>
    </location>
    <ligand>
        <name>phosphoenolpyruvate</name>
        <dbReference type="ChEBI" id="CHEBI:58702"/>
    </ligand>
</feature>
<dbReference type="InterPro" id="IPR001986">
    <property type="entry name" value="Enolpyruvate_Tfrase_dom"/>
</dbReference>
<dbReference type="EC" id="2.5.1.19" evidence="8"/>
<feature type="domain" description="Enolpyruvate transferase" evidence="9">
    <location>
        <begin position="14"/>
        <end position="418"/>
    </location>
</feature>
<evidence type="ECO:0000259" key="9">
    <source>
        <dbReference type="Pfam" id="PF00275"/>
    </source>
</evidence>
<keyword evidence="5 8" id="KW-0808">Transferase</keyword>
<comment type="caution">
    <text evidence="10">The sequence shown here is derived from an EMBL/GenBank/DDBJ whole genome shotgun (WGS) entry which is preliminary data.</text>
</comment>
<organism evidence="10 11">
    <name type="scientific">Saccharomonospora amisosensis</name>
    <dbReference type="NCBI Taxonomy" id="1128677"/>
    <lineage>
        <taxon>Bacteria</taxon>
        <taxon>Bacillati</taxon>
        <taxon>Actinomycetota</taxon>
        <taxon>Actinomycetes</taxon>
        <taxon>Pseudonocardiales</taxon>
        <taxon>Pseudonocardiaceae</taxon>
        <taxon>Saccharomonospora</taxon>
    </lineage>
</organism>
<dbReference type="InterPro" id="IPR023193">
    <property type="entry name" value="EPSP_synthase_CS"/>
</dbReference>
<dbReference type="RefSeq" id="WP_167169046.1">
    <property type="nucleotide sequence ID" value="NZ_JAAOYM010000001.1"/>
</dbReference>
<dbReference type="SUPFAM" id="SSF55205">
    <property type="entry name" value="EPT/RTPC-like"/>
    <property type="match status" value="1"/>
</dbReference>
<evidence type="ECO:0000256" key="5">
    <source>
        <dbReference type="ARBA" id="ARBA00022679"/>
    </source>
</evidence>
<gene>
    <name evidence="8" type="primary">aroA</name>
    <name evidence="10" type="ORF">FHU38_001897</name>
</gene>
<dbReference type="GO" id="GO:0009073">
    <property type="term" value="P:aromatic amino acid family biosynthetic process"/>
    <property type="evidence" value="ECO:0007669"/>
    <property type="project" value="UniProtKB-KW"/>
</dbReference>
<dbReference type="PROSITE" id="PS00885">
    <property type="entry name" value="EPSP_SYNTHASE_2"/>
    <property type="match status" value="1"/>
</dbReference>
<dbReference type="GO" id="GO:0005737">
    <property type="term" value="C:cytoplasm"/>
    <property type="evidence" value="ECO:0007669"/>
    <property type="project" value="UniProtKB-SubCell"/>
</dbReference>
<comment type="subcellular location">
    <subcellularLocation>
        <location evidence="8">Cytoplasm</location>
    </subcellularLocation>
</comment>
<evidence type="ECO:0000256" key="8">
    <source>
        <dbReference type="HAMAP-Rule" id="MF_00210"/>
    </source>
</evidence>
<evidence type="ECO:0000313" key="11">
    <source>
        <dbReference type="Proteomes" id="UP000545493"/>
    </source>
</evidence>
<evidence type="ECO:0000256" key="7">
    <source>
        <dbReference type="ARBA" id="ARBA00044633"/>
    </source>
</evidence>
<dbReference type="InterPro" id="IPR036968">
    <property type="entry name" value="Enolpyruvate_Tfrase_sf"/>
</dbReference>
<evidence type="ECO:0000256" key="3">
    <source>
        <dbReference type="ARBA" id="ARBA00022490"/>
    </source>
</evidence>
<dbReference type="EMBL" id="JAAOYM010000001">
    <property type="protein sequence ID" value="NIJ11553.1"/>
    <property type="molecule type" value="Genomic_DNA"/>
</dbReference>
<feature type="binding site" evidence="8">
    <location>
        <position position="31"/>
    </location>
    <ligand>
        <name>3-phosphoshikimate</name>
        <dbReference type="ChEBI" id="CHEBI:145989"/>
    </ligand>
</feature>
<feature type="binding site" evidence="8">
    <location>
        <position position="198"/>
    </location>
    <ligand>
        <name>3-phosphoshikimate</name>
        <dbReference type="ChEBI" id="CHEBI:145989"/>
    </ligand>
</feature>
<comment type="function">
    <text evidence="8">Catalyzes the transfer of the enolpyruvyl moiety of phosphoenolpyruvate (PEP) to the 5-hydroxyl of shikimate-3-phosphate (S3P) to produce enolpyruvyl shikimate-3-phosphate and inorganic phosphate.</text>
</comment>
<feature type="binding site" evidence="8">
    <location>
        <position position="26"/>
    </location>
    <ligand>
        <name>3-phosphoshikimate</name>
        <dbReference type="ChEBI" id="CHEBI:145989"/>
    </ligand>
</feature>
<feature type="binding site" evidence="8">
    <location>
        <position position="170"/>
    </location>
    <ligand>
        <name>3-phosphoshikimate</name>
        <dbReference type="ChEBI" id="CHEBI:145989"/>
    </ligand>
</feature>
<dbReference type="Pfam" id="PF00275">
    <property type="entry name" value="EPSP_synthase"/>
    <property type="match status" value="1"/>
</dbReference>
<dbReference type="AlphaFoldDB" id="A0A7X5UP00"/>
<feature type="binding site" evidence="8">
    <location>
        <position position="343"/>
    </location>
    <ligand>
        <name>phosphoenolpyruvate</name>
        <dbReference type="ChEBI" id="CHEBI:58702"/>
    </ligand>
</feature>
<dbReference type="PANTHER" id="PTHR21090">
    <property type="entry name" value="AROM/DEHYDROQUINATE SYNTHASE"/>
    <property type="match status" value="1"/>
</dbReference>
<protein>
    <recommendedName>
        <fullName evidence="8">3-phosphoshikimate 1-carboxyvinyltransferase</fullName>
        <ecNumber evidence="8">2.5.1.19</ecNumber>
    </recommendedName>
    <alternativeName>
        <fullName evidence="8">5-enolpyruvylshikimate-3-phosphate synthase</fullName>
        <shortName evidence="8">EPSP synthase</shortName>
        <shortName evidence="8">EPSPS</shortName>
    </alternativeName>
</protein>
<evidence type="ECO:0000256" key="1">
    <source>
        <dbReference type="ARBA" id="ARBA00004811"/>
    </source>
</evidence>
<feature type="binding site" evidence="8">
    <location>
        <position position="26"/>
    </location>
    <ligand>
        <name>phosphoenolpyruvate</name>
        <dbReference type="ChEBI" id="CHEBI:58702"/>
    </ligand>
</feature>
<dbReference type="GO" id="GO:0008652">
    <property type="term" value="P:amino acid biosynthetic process"/>
    <property type="evidence" value="ECO:0007669"/>
    <property type="project" value="UniProtKB-KW"/>
</dbReference>
<dbReference type="Proteomes" id="UP000545493">
    <property type="component" value="Unassembled WGS sequence"/>
</dbReference>
<keyword evidence="6 8" id="KW-0057">Aromatic amino acid biosynthesis</keyword>
<dbReference type="CDD" id="cd01556">
    <property type="entry name" value="EPSP_synthase"/>
    <property type="match status" value="1"/>
</dbReference>
<comment type="pathway">
    <text evidence="1 8">Metabolic intermediate biosynthesis; chorismate biosynthesis; chorismate from D-erythrose 4-phosphate and phosphoenolpyruvate: step 6/7.</text>
</comment>
<dbReference type="NCBIfam" id="TIGR01356">
    <property type="entry name" value="aroA"/>
    <property type="match status" value="1"/>
</dbReference>
<evidence type="ECO:0000256" key="4">
    <source>
        <dbReference type="ARBA" id="ARBA00022605"/>
    </source>
</evidence>
<keyword evidence="3 8" id="KW-0963">Cytoplasm</keyword>
<dbReference type="FunFam" id="3.65.10.10:FF:000010">
    <property type="entry name" value="3-phosphoshikimate 1-carboxyvinyltransferase"/>
    <property type="match status" value="1"/>
</dbReference>
<dbReference type="InterPro" id="IPR013792">
    <property type="entry name" value="RNA3'P_cycl/enolpyr_Trfase_a/b"/>
</dbReference>
<feature type="binding site" evidence="8">
    <location>
        <position position="27"/>
    </location>
    <ligand>
        <name>3-phosphoshikimate</name>
        <dbReference type="ChEBI" id="CHEBI:145989"/>
    </ligand>
</feature>
<comment type="caution">
    <text evidence="8">Lacks conserved residue(s) required for the propagation of feature annotation.</text>
</comment>
<proteinExistence type="inferred from homology"/>
<keyword evidence="11" id="KW-1185">Reference proteome</keyword>
<dbReference type="PROSITE" id="PS00104">
    <property type="entry name" value="EPSP_SYNTHASE_1"/>
    <property type="match status" value="1"/>
</dbReference>
<feature type="binding site" evidence="8">
    <location>
        <position position="96"/>
    </location>
    <ligand>
        <name>phosphoenolpyruvate</name>
        <dbReference type="ChEBI" id="CHEBI:58702"/>
    </ligand>
</feature>
<dbReference type="GO" id="GO:0009423">
    <property type="term" value="P:chorismate biosynthetic process"/>
    <property type="evidence" value="ECO:0007669"/>
    <property type="project" value="UniProtKB-UniRule"/>
</dbReference>
<comment type="similarity">
    <text evidence="2 8">Belongs to the EPSP synthase family.</text>
</comment>
<accession>A0A7X5UP00</accession>
<dbReference type="UniPathway" id="UPA00053">
    <property type="reaction ID" value="UER00089"/>
</dbReference>
<dbReference type="Gene3D" id="3.65.10.10">
    <property type="entry name" value="Enolpyruvate transferase domain"/>
    <property type="match status" value="2"/>
</dbReference>
<dbReference type="GO" id="GO:0003866">
    <property type="term" value="F:3-phosphoshikimate 1-carboxyvinyltransferase activity"/>
    <property type="evidence" value="ECO:0007669"/>
    <property type="project" value="UniProtKB-UniRule"/>
</dbReference>
<name>A0A7X5UP00_9PSEU</name>
<feature type="binding site" evidence="8">
    <location>
        <position position="384"/>
    </location>
    <ligand>
        <name>phosphoenolpyruvate</name>
        <dbReference type="ChEBI" id="CHEBI:58702"/>
    </ligand>
</feature>
<feature type="binding site" evidence="8">
    <location>
        <position position="339"/>
    </location>
    <ligand>
        <name>3-phosphoshikimate</name>
        <dbReference type="ChEBI" id="CHEBI:145989"/>
    </ligand>
</feature>
<feature type="binding site" evidence="8">
    <location>
        <position position="409"/>
    </location>
    <ligand>
        <name>phosphoenolpyruvate</name>
        <dbReference type="ChEBI" id="CHEBI:58702"/>
    </ligand>
</feature>
<comment type="subunit">
    <text evidence="8">Monomer.</text>
</comment>
<evidence type="ECO:0000313" key="10">
    <source>
        <dbReference type="EMBL" id="NIJ11553.1"/>
    </source>
</evidence>
<comment type="catalytic activity">
    <reaction evidence="7">
        <text>3-phosphoshikimate + phosphoenolpyruvate = 5-O-(1-carboxyvinyl)-3-phosphoshikimate + phosphate</text>
        <dbReference type="Rhea" id="RHEA:21256"/>
        <dbReference type="ChEBI" id="CHEBI:43474"/>
        <dbReference type="ChEBI" id="CHEBI:57701"/>
        <dbReference type="ChEBI" id="CHEBI:58702"/>
        <dbReference type="ChEBI" id="CHEBI:145989"/>
        <dbReference type="EC" id="2.5.1.19"/>
    </reaction>
    <physiologicalReaction direction="left-to-right" evidence="7">
        <dbReference type="Rhea" id="RHEA:21257"/>
    </physiologicalReaction>
</comment>
<evidence type="ECO:0000256" key="2">
    <source>
        <dbReference type="ARBA" id="ARBA00009948"/>
    </source>
</evidence>
<reference evidence="10 11" key="1">
    <citation type="submission" date="2020-03" db="EMBL/GenBank/DDBJ databases">
        <title>Sequencing the genomes of 1000 actinobacteria strains.</title>
        <authorList>
            <person name="Klenk H.-P."/>
        </authorList>
    </citation>
    <scope>NUCLEOTIDE SEQUENCE [LARGE SCALE GENOMIC DNA]</scope>
    <source>
        <strain evidence="10 11">DSM 45685</strain>
    </source>
</reference>
<dbReference type="PIRSF" id="PIRSF000505">
    <property type="entry name" value="EPSPS"/>
    <property type="match status" value="1"/>
</dbReference>
<feature type="binding site" evidence="8">
    <location>
        <position position="312"/>
    </location>
    <ligand>
        <name>3-phosphoshikimate</name>
        <dbReference type="ChEBI" id="CHEBI:145989"/>
    </ligand>
</feature>
<dbReference type="InterPro" id="IPR006264">
    <property type="entry name" value="EPSP_synthase"/>
</dbReference>
<feature type="active site" description="Proton acceptor" evidence="8">
    <location>
        <position position="312"/>
    </location>
</feature>
<feature type="binding site" evidence="8">
    <location>
        <position position="172"/>
    </location>
    <ligand>
        <name>3-phosphoshikimate</name>
        <dbReference type="ChEBI" id="CHEBI:145989"/>
    </ligand>
</feature>